<organism evidence="1 2">
    <name type="scientific">Mesorhizobium waimense</name>
    <dbReference type="NCBI Taxonomy" id="1300307"/>
    <lineage>
        <taxon>Bacteria</taxon>
        <taxon>Pseudomonadati</taxon>
        <taxon>Pseudomonadota</taxon>
        <taxon>Alphaproteobacteria</taxon>
        <taxon>Hyphomicrobiales</taxon>
        <taxon>Phyllobacteriaceae</taxon>
        <taxon>Mesorhizobium</taxon>
    </lineage>
</organism>
<evidence type="ECO:0000313" key="2">
    <source>
        <dbReference type="Proteomes" id="UP000272706"/>
    </source>
</evidence>
<dbReference type="Proteomes" id="UP000272706">
    <property type="component" value="Unassembled WGS sequence"/>
</dbReference>
<evidence type="ECO:0000313" key="1">
    <source>
        <dbReference type="EMBL" id="RJT39185.1"/>
    </source>
</evidence>
<sequence>MDRTVSDRKRLSAFDLDALREAFKKSTRENDIGPADWAEHARLFVEQAIQGEPSEEPGGQSTQQ</sequence>
<protein>
    <submittedName>
        <fullName evidence="1">Uncharacterized protein</fullName>
    </submittedName>
</protein>
<proteinExistence type="predicted"/>
<name>A0A3A5L0B3_9HYPH</name>
<comment type="caution">
    <text evidence="1">The sequence shown here is derived from an EMBL/GenBank/DDBJ whole genome shotgun (WGS) entry which is preliminary data.</text>
</comment>
<dbReference type="AlphaFoldDB" id="A0A3A5L0B3"/>
<dbReference type="EMBL" id="QZWZ01000009">
    <property type="protein sequence ID" value="RJT39185.1"/>
    <property type="molecule type" value="Genomic_DNA"/>
</dbReference>
<dbReference type="OrthoDB" id="8090934at2"/>
<dbReference type="RefSeq" id="WP_120014577.1">
    <property type="nucleotide sequence ID" value="NZ_QZWZ01000009.1"/>
</dbReference>
<reference evidence="1 2" key="1">
    <citation type="submission" date="2018-09" db="EMBL/GenBank/DDBJ databases">
        <title>Mesorhizobium carmichaelinearum sp. nov. isolated from Carmichaelinea spp. root nodules in New Zealand.</title>
        <authorList>
            <person name="De Meyer S.E."/>
        </authorList>
    </citation>
    <scope>NUCLEOTIDE SEQUENCE [LARGE SCALE GENOMIC DNA]</scope>
    <source>
        <strain evidence="1 2">ICMP19557</strain>
    </source>
</reference>
<gene>
    <name evidence="1" type="ORF">D3227_13305</name>
</gene>
<accession>A0A3A5L0B3</accession>
<keyword evidence="2" id="KW-1185">Reference proteome</keyword>